<gene>
    <name evidence="2" type="ORF">DFP90_108111</name>
</gene>
<evidence type="ECO:0000313" key="2">
    <source>
        <dbReference type="EMBL" id="RED48093.1"/>
    </source>
</evidence>
<dbReference type="GO" id="GO:0016491">
    <property type="term" value="F:oxidoreductase activity"/>
    <property type="evidence" value="ECO:0007669"/>
    <property type="project" value="InterPro"/>
</dbReference>
<evidence type="ECO:0000256" key="1">
    <source>
        <dbReference type="SAM" id="SignalP"/>
    </source>
</evidence>
<name>A0A3D9HF48_9PROT</name>
<dbReference type="SUPFAM" id="SSF55469">
    <property type="entry name" value="FMN-dependent nitroreductase-like"/>
    <property type="match status" value="2"/>
</dbReference>
<dbReference type="InterPro" id="IPR000415">
    <property type="entry name" value="Nitroreductase-like"/>
</dbReference>
<reference evidence="2 3" key="1">
    <citation type="submission" date="2018-07" db="EMBL/GenBank/DDBJ databases">
        <title>Genomic Encyclopedia of Type Strains, Phase III (KMG-III): the genomes of soil and plant-associated and newly described type strains.</title>
        <authorList>
            <person name="Whitman W."/>
        </authorList>
    </citation>
    <scope>NUCLEOTIDE SEQUENCE [LARGE SCALE GENOMIC DNA]</scope>
    <source>
        <strain evidence="2 3">CECT 8488</strain>
    </source>
</reference>
<feature type="signal peptide" evidence="1">
    <location>
        <begin position="1"/>
        <end position="21"/>
    </location>
</feature>
<accession>A0A3D9HF48</accession>
<dbReference type="Proteomes" id="UP000256845">
    <property type="component" value="Unassembled WGS sequence"/>
</dbReference>
<keyword evidence="1" id="KW-0732">Signal</keyword>
<dbReference type="AlphaFoldDB" id="A0A3D9HF48"/>
<evidence type="ECO:0008006" key="4">
    <source>
        <dbReference type="Google" id="ProtNLM"/>
    </source>
</evidence>
<protein>
    <recommendedName>
        <fullName evidence="4">Nitroreductase family protein</fullName>
    </recommendedName>
</protein>
<feature type="chain" id="PRO_5017535026" description="Nitroreductase family protein" evidence="1">
    <location>
        <begin position="22"/>
        <end position="382"/>
    </location>
</feature>
<comment type="caution">
    <text evidence="2">The sequence shown here is derived from an EMBL/GenBank/DDBJ whole genome shotgun (WGS) entry which is preliminary data.</text>
</comment>
<sequence>MDRRTFLKIAGLGSSILVASAAGFALTRDPSRALTPWRNAGKETGNPLLQALSYALLAPNPHNRQPWIVHLKPGLNAALTCDLDRLLPATDPFNRQITIGLGCFLETFRIAAAAQGYAAAIDYFPEGEPGRHLDHRPIAHLTLRENKNLAHVPLFPAILTRRTNRTAYDLSRPLDEDALNKLTGTAIGTAATRTSQSDPLVGKLRKLTRDAMLVEMRTKPAHQESIDLMRIGKAEIEANPDGISLGGPVLEAMNLAGILTRETLNDPTSMAFRGGLEMVERTAMTAMGFAWITTPGNSRTDQILAGRSYMRLALGAETEGIAMQPMSQALQEYPEMASNNGAIHELLAPAAGDTVQMLARLGYADRSAPSPRWPLETFIKKG</sequence>
<dbReference type="OrthoDB" id="8156917at2"/>
<dbReference type="Gene3D" id="3.40.109.10">
    <property type="entry name" value="NADH Oxidase"/>
    <property type="match status" value="1"/>
</dbReference>
<dbReference type="RefSeq" id="WP_115937716.1">
    <property type="nucleotide sequence ID" value="NZ_QRDW01000008.1"/>
</dbReference>
<evidence type="ECO:0000313" key="3">
    <source>
        <dbReference type="Proteomes" id="UP000256845"/>
    </source>
</evidence>
<dbReference type="EMBL" id="QRDW01000008">
    <property type="protein sequence ID" value="RED48093.1"/>
    <property type="molecule type" value="Genomic_DNA"/>
</dbReference>
<dbReference type="NCBIfam" id="NF047509">
    <property type="entry name" value="Rv3131_FMN_oxido"/>
    <property type="match status" value="1"/>
</dbReference>
<proteinExistence type="predicted"/>
<organism evidence="2 3">
    <name type="scientific">Aestuariispira insulae</name>
    <dbReference type="NCBI Taxonomy" id="1461337"/>
    <lineage>
        <taxon>Bacteria</taxon>
        <taxon>Pseudomonadati</taxon>
        <taxon>Pseudomonadota</taxon>
        <taxon>Alphaproteobacteria</taxon>
        <taxon>Rhodospirillales</taxon>
        <taxon>Kiloniellaceae</taxon>
        <taxon>Aestuariispira</taxon>
    </lineage>
</organism>
<keyword evidence="3" id="KW-1185">Reference proteome</keyword>